<proteinExistence type="predicted"/>
<dbReference type="AlphaFoldDB" id="A0A7K8FQ85"/>
<keyword evidence="2" id="KW-0677">Repeat</keyword>
<organism evidence="7 8">
    <name type="scientific">Struthidea cinerea</name>
    <dbReference type="NCBI Taxonomy" id="181839"/>
    <lineage>
        <taxon>Eukaryota</taxon>
        <taxon>Metazoa</taxon>
        <taxon>Chordata</taxon>
        <taxon>Craniata</taxon>
        <taxon>Vertebrata</taxon>
        <taxon>Euteleostomi</taxon>
        <taxon>Archelosauria</taxon>
        <taxon>Archosauria</taxon>
        <taxon>Dinosauria</taxon>
        <taxon>Saurischia</taxon>
        <taxon>Theropoda</taxon>
        <taxon>Coelurosauria</taxon>
        <taxon>Aves</taxon>
        <taxon>Neognathae</taxon>
        <taxon>Neoaves</taxon>
        <taxon>Telluraves</taxon>
        <taxon>Australaves</taxon>
        <taxon>Passeriformes</taxon>
        <taxon>Corvoidea</taxon>
        <taxon>Corcoracidae</taxon>
        <taxon>Struthidea</taxon>
    </lineage>
</organism>
<keyword evidence="8" id="KW-1185">Reference proteome</keyword>
<evidence type="ECO:0000256" key="5">
    <source>
        <dbReference type="PROSITE-ProRule" id="PRU00042"/>
    </source>
</evidence>
<keyword evidence="3 5" id="KW-0863">Zinc-finger</keyword>
<name>A0A7K8FQ85_9CORV</name>
<dbReference type="InterPro" id="IPR036236">
    <property type="entry name" value="Znf_C2H2_sf"/>
</dbReference>
<dbReference type="PANTHER" id="PTHR23226:SF377">
    <property type="entry name" value="ZINC FINGER AND SCAN DOMAIN-CONTAINING PROTEIN 20"/>
    <property type="match status" value="1"/>
</dbReference>
<reference evidence="7 8" key="1">
    <citation type="submission" date="2019-09" db="EMBL/GenBank/DDBJ databases">
        <title>Bird 10,000 Genomes (B10K) Project - Family phase.</title>
        <authorList>
            <person name="Zhang G."/>
        </authorList>
    </citation>
    <scope>NUCLEOTIDE SEQUENCE [LARGE SCALE GENOMIC DNA]</scope>
    <source>
        <strain evidence="7">B10K-DU-029-33</strain>
        <tissue evidence="7">Heart</tissue>
    </source>
</reference>
<dbReference type="SMART" id="SM00355">
    <property type="entry name" value="ZnF_C2H2"/>
    <property type="match status" value="1"/>
</dbReference>
<dbReference type="Gene3D" id="3.30.160.60">
    <property type="entry name" value="Classic Zinc Finger"/>
    <property type="match status" value="2"/>
</dbReference>
<dbReference type="PROSITE" id="PS00028">
    <property type="entry name" value="ZINC_FINGER_C2H2_1"/>
    <property type="match status" value="1"/>
</dbReference>
<evidence type="ECO:0000313" key="7">
    <source>
        <dbReference type="EMBL" id="NXB65830.1"/>
    </source>
</evidence>
<evidence type="ECO:0000256" key="1">
    <source>
        <dbReference type="ARBA" id="ARBA00022723"/>
    </source>
</evidence>
<gene>
    <name evidence="7" type="primary">Zscan20_1</name>
    <name evidence="7" type="ORF">STRCIN_R03015</name>
</gene>
<dbReference type="GO" id="GO:0000981">
    <property type="term" value="F:DNA-binding transcription factor activity, RNA polymerase II-specific"/>
    <property type="evidence" value="ECO:0007669"/>
    <property type="project" value="TreeGrafter"/>
</dbReference>
<comment type="caution">
    <text evidence="7">The sequence shown here is derived from an EMBL/GenBank/DDBJ whole genome shotgun (WGS) entry which is preliminary data.</text>
</comment>
<feature type="non-terminal residue" evidence="7">
    <location>
        <position position="1"/>
    </location>
</feature>
<accession>A0A7K8FQ85</accession>
<evidence type="ECO:0000313" key="8">
    <source>
        <dbReference type="Proteomes" id="UP000548317"/>
    </source>
</evidence>
<dbReference type="GO" id="GO:0000978">
    <property type="term" value="F:RNA polymerase II cis-regulatory region sequence-specific DNA binding"/>
    <property type="evidence" value="ECO:0007669"/>
    <property type="project" value="TreeGrafter"/>
</dbReference>
<keyword evidence="1" id="KW-0479">Metal-binding</keyword>
<protein>
    <submittedName>
        <fullName evidence="7">ZSC20 protein</fullName>
    </submittedName>
</protein>
<dbReference type="PANTHER" id="PTHR23226">
    <property type="entry name" value="ZINC FINGER AND SCAN DOMAIN-CONTAINING"/>
    <property type="match status" value="1"/>
</dbReference>
<dbReference type="Pfam" id="PF00096">
    <property type="entry name" value="zf-C2H2"/>
    <property type="match status" value="1"/>
</dbReference>
<feature type="non-terminal residue" evidence="7">
    <location>
        <position position="56"/>
    </location>
</feature>
<evidence type="ECO:0000256" key="4">
    <source>
        <dbReference type="ARBA" id="ARBA00022833"/>
    </source>
</evidence>
<dbReference type="InterPro" id="IPR013087">
    <property type="entry name" value="Znf_C2H2_type"/>
</dbReference>
<evidence type="ECO:0000256" key="3">
    <source>
        <dbReference type="ARBA" id="ARBA00022771"/>
    </source>
</evidence>
<dbReference type="GO" id="GO:0008270">
    <property type="term" value="F:zinc ion binding"/>
    <property type="evidence" value="ECO:0007669"/>
    <property type="project" value="UniProtKB-KW"/>
</dbReference>
<sequence length="56" mass="6782">SFIRRSDLVVHKQLHIGEKRYRCLECGKSFRQRPNLIRHQKIHTGEQPYKYLECGK</sequence>
<evidence type="ECO:0000256" key="2">
    <source>
        <dbReference type="ARBA" id="ARBA00022737"/>
    </source>
</evidence>
<dbReference type="EMBL" id="VZTI01004721">
    <property type="protein sequence ID" value="NXB65830.1"/>
    <property type="molecule type" value="Genomic_DNA"/>
</dbReference>
<dbReference type="FunFam" id="3.30.160.60:FF:002343">
    <property type="entry name" value="Zinc finger protein 33A"/>
    <property type="match status" value="1"/>
</dbReference>
<dbReference type="SUPFAM" id="SSF57667">
    <property type="entry name" value="beta-beta-alpha zinc fingers"/>
    <property type="match status" value="1"/>
</dbReference>
<dbReference type="Proteomes" id="UP000548317">
    <property type="component" value="Unassembled WGS sequence"/>
</dbReference>
<evidence type="ECO:0000259" key="6">
    <source>
        <dbReference type="PROSITE" id="PS50157"/>
    </source>
</evidence>
<keyword evidence="4" id="KW-0862">Zinc</keyword>
<feature type="domain" description="C2H2-type" evidence="6">
    <location>
        <begin position="21"/>
        <end position="48"/>
    </location>
</feature>
<dbReference type="PROSITE" id="PS50157">
    <property type="entry name" value="ZINC_FINGER_C2H2_2"/>
    <property type="match status" value="1"/>
</dbReference>